<evidence type="ECO:0000313" key="2">
    <source>
        <dbReference type="Proteomes" id="UP000255389"/>
    </source>
</evidence>
<name>A0A378U6M3_MYCFO</name>
<reference evidence="1 2" key="1">
    <citation type="submission" date="2018-06" db="EMBL/GenBank/DDBJ databases">
        <authorList>
            <consortium name="Pathogen Informatics"/>
            <person name="Doyle S."/>
        </authorList>
    </citation>
    <scope>NUCLEOTIDE SEQUENCE [LARGE SCALE GENOMIC DNA]</scope>
    <source>
        <strain evidence="1 2">NCTC1542</strain>
    </source>
</reference>
<protein>
    <submittedName>
        <fullName evidence="1">Uncharacterized protein</fullName>
    </submittedName>
</protein>
<sequence length="39" mass="4314">MHPLFAEVRARRLLLAKLIRDVGLPKALPDDEEGDDDAG</sequence>
<dbReference type="AlphaFoldDB" id="A0A378U6M3"/>
<dbReference type="Proteomes" id="UP000255389">
    <property type="component" value="Unassembled WGS sequence"/>
</dbReference>
<gene>
    <name evidence="1" type="ORF">NCTC1542_00578</name>
</gene>
<proteinExistence type="predicted"/>
<dbReference type="EMBL" id="UGQY01000001">
    <property type="protein sequence ID" value="STZ73038.1"/>
    <property type="molecule type" value="Genomic_DNA"/>
</dbReference>
<evidence type="ECO:0000313" key="1">
    <source>
        <dbReference type="EMBL" id="STZ73038.1"/>
    </source>
</evidence>
<accession>A0A378U6M3</accession>
<organism evidence="1 2">
    <name type="scientific">Mycolicibacterium fortuitum</name>
    <name type="common">Mycobacterium fortuitum</name>
    <dbReference type="NCBI Taxonomy" id="1766"/>
    <lineage>
        <taxon>Bacteria</taxon>
        <taxon>Bacillati</taxon>
        <taxon>Actinomycetota</taxon>
        <taxon>Actinomycetes</taxon>
        <taxon>Mycobacteriales</taxon>
        <taxon>Mycobacteriaceae</taxon>
        <taxon>Mycolicibacterium</taxon>
    </lineage>
</organism>